<dbReference type="Pfam" id="PF05685">
    <property type="entry name" value="Uma2"/>
    <property type="match status" value="1"/>
</dbReference>
<dbReference type="RefSeq" id="WP_273937981.1">
    <property type="nucleotide sequence ID" value="NZ_CP097263.1"/>
</dbReference>
<dbReference type="PANTHER" id="PTHR35400:SF3">
    <property type="entry name" value="SLL1072 PROTEIN"/>
    <property type="match status" value="1"/>
</dbReference>
<evidence type="ECO:0000313" key="2">
    <source>
        <dbReference type="EMBL" id="MFC0548184.1"/>
    </source>
</evidence>
<evidence type="ECO:0000259" key="1">
    <source>
        <dbReference type="Pfam" id="PF05685"/>
    </source>
</evidence>
<accession>A0ABV6N6G4</accession>
<dbReference type="CDD" id="cd06260">
    <property type="entry name" value="DUF820-like"/>
    <property type="match status" value="1"/>
</dbReference>
<dbReference type="Gene3D" id="3.90.1570.10">
    <property type="entry name" value="tt1808, chain A"/>
    <property type="match status" value="1"/>
</dbReference>
<name>A0ABV6N6G4_9PSEU</name>
<sequence>MFDDCPRTRLGQAHLRATNRLVHRLNQELPIRLEAFAAPDVVVGPAVTHVPDVVVTASEWRDERRLAVDEVLLAVEIISPGSWREDLIVKPVEYAEAGIPHLWIISLADGPVTLASYQLVEGDRHYRQQRPLTGVVDIDLPWLLSLDLDALTAPR</sequence>
<reference evidence="2 3" key="1">
    <citation type="submission" date="2024-09" db="EMBL/GenBank/DDBJ databases">
        <authorList>
            <person name="Sun Q."/>
            <person name="Mori K."/>
        </authorList>
    </citation>
    <scope>NUCLEOTIDE SEQUENCE [LARGE SCALE GENOMIC DNA]</scope>
    <source>
        <strain evidence="2 3">TBRC 1432</strain>
    </source>
</reference>
<dbReference type="GO" id="GO:0004519">
    <property type="term" value="F:endonuclease activity"/>
    <property type="evidence" value="ECO:0007669"/>
    <property type="project" value="UniProtKB-KW"/>
</dbReference>
<dbReference type="InterPro" id="IPR008538">
    <property type="entry name" value="Uma2"/>
</dbReference>
<evidence type="ECO:0000313" key="3">
    <source>
        <dbReference type="Proteomes" id="UP001589810"/>
    </source>
</evidence>
<dbReference type="PANTHER" id="PTHR35400">
    <property type="entry name" value="SLR1083 PROTEIN"/>
    <property type="match status" value="1"/>
</dbReference>
<feature type="domain" description="Putative restriction endonuclease" evidence="1">
    <location>
        <begin position="11"/>
        <end position="141"/>
    </location>
</feature>
<organism evidence="2 3">
    <name type="scientific">Kutzneria chonburiensis</name>
    <dbReference type="NCBI Taxonomy" id="1483604"/>
    <lineage>
        <taxon>Bacteria</taxon>
        <taxon>Bacillati</taxon>
        <taxon>Actinomycetota</taxon>
        <taxon>Actinomycetes</taxon>
        <taxon>Pseudonocardiales</taxon>
        <taxon>Pseudonocardiaceae</taxon>
        <taxon>Kutzneria</taxon>
    </lineage>
</organism>
<keyword evidence="2" id="KW-0378">Hydrolase</keyword>
<gene>
    <name evidence="2" type="ORF">ACFFH7_42220</name>
</gene>
<dbReference type="SUPFAM" id="SSF52980">
    <property type="entry name" value="Restriction endonuclease-like"/>
    <property type="match status" value="1"/>
</dbReference>
<dbReference type="Proteomes" id="UP001589810">
    <property type="component" value="Unassembled WGS sequence"/>
</dbReference>
<dbReference type="InterPro" id="IPR011335">
    <property type="entry name" value="Restrct_endonuc-II-like"/>
</dbReference>
<comment type="caution">
    <text evidence="2">The sequence shown here is derived from an EMBL/GenBank/DDBJ whole genome shotgun (WGS) entry which is preliminary data.</text>
</comment>
<dbReference type="EMBL" id="JBHLUD010000015">
    <property type="protein sequence ID" value="MFC0548184.1"/>
    <property type="molecule type" value="Genomic_DNA"/>
</dbReference>
<protein>
    <submittedName>
        <fullName evidence="2">Uma2 family endonuclease</fullName>
    </submittedName>
</protein>
<dbReference type="InterPro" id="IPR012296">
    <property type="entry name" value="Nuclease_put_TT1808"/>
</dbReference>
<keyword evidence="2" id="KW-0540">Nuclease</keyword>
<keyword evidence="3" id="KW-1185">Reference proteome</keyword>
<proteinExistence type="predicted"/>
<keyword evidence="2" id="KW-0255">Endonuclease</keyword>